<accession>A0A2W7I993</accession>
<dbReference type="Proteomes" id="UP000249542">
    <property type="component" value="Unassembled WGS sequence"/>
</dbReference>
<dbReference type="Gene3D" id="3.50.50.60">
    <property type="entry name" value="FAD/NAD(P)-binding domain"/>
    <property type="match status" value="2"/>
</dbReference>
<dbReference type="Gene3D" id="3.30.9.10">
    <property type="entry name" value="D-Amino Acid Oxidase, subunit A, domain 2"/>
    <property type="match status" value="1"/>
</dbReference>
<dbReference type="GO" id="GO:0005737">
    <property type="term" value="C:cytoplasm"/>
    <property type="evidence" value="ECO:0007669"/>
    <property type="project" value="TreeGrafter"/>
</dbReference>
<evidence type="ECO:0000259" key="1">
    <source>
        <dbReference type="Pfam" id="PF01266"/>
    </source>
</evidence>
<sequence length="366" mass="41715">MLFFITRYMDKNHFDVIVVGFGLSGLTVTKRLEEQNKKVLVISGQFPTASRVAGGICNPVVLKKFNLAWNSEELYKNAVPFYKGFQQQFQETFYIEKPILKIFNSIKEQNDWFSALGKPILDNFLVEDLMVNKNISLNVPHKIGSTKHTGLLYVANLLNSYKECLIKIDCFLEEDFTFTDLNVESEGVRYKNYSADNIIFCEGAYVNQNPYFNYLPIEGNKGEYITIKAPNLKLDDIVKGSFFMIPKENDTYKVGATYSRDFEGVDPTNSAKNQLIEKVKQMINCDFEVIDQEAGVRPTVTDRKPIIGSHPKYANVYISNGFGSRGILFAPTVSKQLVEAIYSDKEIPKEINVSRFYKDFDEAPSL</sequence>
<gene>
    <name evidence="2" type="ORF">LX95_01327</name>
</gene>
<dbReference type="InterPro" id="IPR006076">
    <property type="entry name" value="FAD-dep_OxRdtase"/>
</dbReference>
<dbReference type="AlphaFoldDB" id="A0A2W7I993"/>
<proteinExistence type="predicted"/>
<dbReference type="SUPFAM" id="SSF51971">
    <property type="entry name" value="Nucleotide-binding domain"/>
    <property type="match status" value="1"/>
</dbReference>
<feature type="domain" description="FAD dependent oxidoreductase" evidence="1">
    <location>
        <begin position="15"/>
        <end position="339"/>
    </location>
</feature>
<name>A0A2W7I993_9FLAO</name>
<dbReference type="EMBL" id="QKYV01000003">
    <property type="protein sequence ID" value="PZW41645.1"/>
    <property type="molecule type" value="Genomic_DNA"/>
</dbReference>
<dbReference type="Pfam" id="PF01266">
    <property type="entry name" value="DAO"/>
    <property type="match status" value="1"/>
</dbReference>
<protein>
    <submittedName>
        <fullName evidence="2">Glycine/D-amino acid oxidase-like deaminating enzyme</fullName>
    </submittedName>
</protein>
<dbReference type="PANTHER" id="PTHR13847">
    <property type="entry name" value="SARCOSINE DEHYDROGENASE-RELATED"/>
    <property type="match status" value="1"/>
</dbReference>
<comment type="caution">
    <text evidence="2">The sequence shown here is derived from an EMBL/GenBank/DDBJ whole genome shotgun (WGS) entry which is preliminary data.</text>
</comment>
<reference evidence="2 3" key="1">
    <citation type="submission" date="2018-06" db="EMBL/GenBank/DDBJ databases">
        <title>Genomic Encyclopedia of Archaeal and Bacterial Type Strains, Phase II (KMG-II): from individual species to whole genera.</title>
        <authorList>
            <person name="Goeker M."/>
        </authorList>
    </citation>
    <scope>NUCLEOTIDE SEQUENCE [LARGE SCALE GENOMIC DNA]</scope>
    <source>
        <strain evidence="2 3">DSM 15361</strain>
    </source>
</reference>
<organism evidence="2 3">
    <name type="scientific">Mesonia algae</name>
    <dbReference type="NCBI Taxonomy" id="213248"/>
    <lineage>
        <taxon>Bacteria</taxon>
        <taxon>Pseudomonadati</taxon>
        <taxon>Bacteroidota</taxon>
        <taxon>Flavobacteriia</taxon>
        <taxon>Flavobacteriales</taxon>
        <taxon>Flavobacteriaceae</taxon>
        <taxon>Mesonia</taxon>
    </lineage>
</organism>
<keyword evidence="3" id="KW-1185">Reference proteome</keyword>
<evidence type="ECO:0000313" key="3">
    <source>
        <dbReference type="Proteomes" id="UP000249542"/>
    </source>
</evidence>
<dbReference type="InterPro" id="IPR036188">
    <property type="entry name" value="FAD/NAD-bd_sf"/>
</dbReference>
<evidence type="ECO:0000313" key="2">
    <source>
        <dbReference type="EMBL" id="PZW41645.1"/>
    </source>
</evidence>